<organism evidence="4 5">
    <name type="scientific">Thioclava indica</name>
    <dbReference type="NCBI Taxonomy" id="1353528"/>
    <lineage>
        <taxon>Bacteria</taxon>
        <taxon>Pseudomonadati</taxon>
        <taxon>Pseudomonadota</taxon>
        <taxon>Alphaproteobacteria</taxon>
        <taxon>Rhodobacterales</taxon>
        <taxon>Paracoccaceae</taxon>
        <taxon>Thioclava</taxon>
    </lineage>
</organism>
<dbReference type="EMBL" id="AUNB01000015">
    <property type="protein sequence ID" value="KEO60732.1"/>
    <property type="molecule type" value="Genomic_DNA"/>
</dbReference>
<sequence>MKDKTILITAAGQGMGRASAIACANLGAKVIATDINTDALATLSAQHPAITTDYLDVRDGQAIIDIAARVGPLDGLFNCAGMVHNGTILEVSDEDWALSIDVNITSMMRMCRAFLPGMIERAKTTGSVPILNMASMASSIKGFPSRAVYGTTKAAVIGLTKSIAADFVAQGIRCNALCPGTVDTPSLRGRINSAPDPVQAEKNFIARQPMGRLATVDDLTPMITYLLSDASSYVTGQAFLVDGGVTI</sequence>
<dbReference type="InterPro" id="IPR051122">
    <property type="entry name" value="SDR_DHRS6-like"/>
</dbReference>
<evidence type="ECO:0008006" key="6">
    <source>
        <dbReference type="Google" id="ProtNLM"/>
    </source>
</evidence>
<dbReference type="PRINTS" id="PR00080">
    <property type="entry name" value="SDRFAMILY"/>
</dbReference>
<evidence type="ECO:0000313" key="4">
    <source>
        <dbReference type="EMBL" id="KEO60732.1"/>
    </source>
</evidence>
<dbReference type="Pfam" id="PF13561">
    <property type="entry name" value="adh_short_C2"/>
    <property type="match status" value="1"/>
</dbReference>
<protein>
    <recommendedName>
        <fullName evidence="6">Oxidoreductase</fullName>
    </recommendedName>
</protein>
<dbReference type="FunFam" id="3.40.50.720:FF:000084">
    <property type="entry name" value="Short-chain dehydrogenase reductase"/>
    <property type="match status" value="1"/>
</dbReference>
<dbReference type="eggNOG" id="COG1028">
    <property type="taxonomic scope" value="Bacteria"/>
</dbReference>
<keyword evidence="2" id="KW-0560">Oxidoreductase</keyword>
<keyword evidence="3" id="KW-0520">NAD</keyword>
<dbReference type="InterPro" id="IPR036291">
    <property type="entry name" value="NAD(P)-bd_dom_sf"/>
</dbReference>
<evidence type="ECO:0000313" key="5">
    <source>
        <dbReference type="Proteomes" id="UP000027471"/>
    </source>
</evidence>
<dbReference type="AlphaFoldDB" id="A0A074KGQ4"/>
<comment type="caution">
    <text evidence="4">The sequence shown here is derived from an EMBL/GenBank/DDBJ whole genome shotgun (WGS) entry which is preliminary data.</text>
</comment>
<gene>
    <name evidence="4" type="ORF">DT23_12265</name>
</gene>
<accession>A0A074KGQ4</accession>
<proteinExistence type="inferred from homology"/>
<comment type="similarity">
    <text evidence="1">Belongs to the short-chain dehydrogenases/reductases (SDR) family.</text>
</comment>
<dbReference type="PANTHER" id="PTHR43477">
    <property type="entry name" value="DIHYDROANTICAPSIN 7-DEHYDROGENASE"/>
    <property type="match status" value="1"/>
</dbReference>
<dbReference type="STRING" id="1353528.DT23_12265"/>
<dbReference type="PANTHER" id="PTHR43477:SF4">
    <property type="entry name" value="DEHYDROGENASE_REDUCTASE SDR FAMILY MEMBER 6"/>
    <property type="match status" value="1"/>
</dbReference>
<dbReference type="InterPro" id="IPR002347">
    <property type="entry name" value="SDR_fam"/>
</dbReference>
<evidence type="ECO:0000256" key="1">
    <source>
        <dbReference type="ARBA" id="ARBA00006484"/>
    </source>
</evidence>
<dbReference type="SUPFAM" id="SSF51735">
    <property type="entry name" value="NAD(P)-binding Rossmann-fold domains"/>
    <property type="match status" value="1"/>
</dbReference>
<evidence type="ECO:0000256" key="2">
    <source>
        <dbReference type="ARBA" id="ARBA00023002"/>
    </source>
</evidence>
<name>A0A074KGQ4_9RHOB</name>
<dbReference type="Proteomes" id="UP000027471">
    <property type="component" value="Unassembled WGS sequence"/>
</dbReference>
<dbReference type="PRINTS" id="PR00081">
    <property type="entry name" value="GDHRDH"/>
</dbReference>
<keyword evidence="5" id="KW-1185">Reference proteome</keyword>
<dbReference type="Gene3D" id="3.40.50.720">
    <property type="entry name" value="NAD(P)-binding Rossmann-like Domain"/>
    <property type="match status" value="1"/>
</dbReference>
<dbReference type="GO" id="GO:0016491">
    <property type="term" value="F:oxidoreductase activity"/>
    <property type="evidence" value="ECO:0007669"/>
    <property type="project" value="UniProtKB-KW"/>
</dbReference>
<evidence type="ECO:0000256" key="3">
    <source>
        <dbReference type="ARBA" id="ARBA00023027"/>
    </source>
</evidence>
<reference evidence="4 5" key="1">
    <citation type="journal article" date="2015" name="Antonie Van Leeuwenhoek">
        <title>Thioclava indica sp. nov., isolated from surface seawater of the Indian Ocean.</title>
        <authorList>
            <person name="Liu Y."/>
            <person name="Lai Q."/>
            <person name="Du J."/>
            <person name="Xu H."/>
            <person name="Jiang L."/>
            <person name="Shao Z."/>
        </authorList>
    </citation>
    <scope>NUCLEOTIDE SEQUENCE [LARGE SCALE GENOMIC DNA]</scope>
    <source>
        <strain evidence="4 5">DT23-4</strain>
    </source>
</reference>